<gene>
    <name evidence="1" type="ORF">BO225_03820</name>
</gene>
<dbReference type="OrthoDB" id="1654565at2"/>
<sequence length="160" mass="18933">MNQISESMREFLKDEELEIFDNRQHQFSQLANDEEIIVVINLYGEENLYIQTGAESAVLAFGQWRDEYDNSSEDIARLKADISHILNNESYVWTIINAPSFLVGYVYDHKVQYLPCTNLFDWDYSESKEFFTQIAEEEGQQSFLFWDPHHQQLEPSLFLM</sequence>
<accession>A0A1U7NNV8</accession>
<comment type="caution">
    <text evidence="1">The sequence shown here is derived from an EMBL/GenBank/DDBJ whole genome shotgun (WGS) entry which is preliminary data.</text>
</comment>
<dbReference type="GeneID" id="78275076"/>
<name>A0A1U7NNV8_9FIRM</name>
<reference evidence="1 2" key="1">
    <citation type="submission" date="2016-11" db="EMBL/GenBank/DDBJ databases">
        <title>Description of two novel members of the family Erysipelotrichaceae: Ileibacterium lipovorans gen. nov., sp. nov. and Dubosiella newyorkensis, gen. nov., sp. nov.</title>
        <authorList>
            <person name="Cox L.M."/>
            <person name="Sohn J."/>
            <person name="Tyrrell K.L."/>
            <person name="Citron D.M."/>
            <person name="Lawson P.A."/>
            <person name="Patel N.B."/>
            <person name="Iizumi T."/>
            <person name="Perez-Perez G.I."/>
            <person name="Goldstein E.J."/>
            <person name="Blaser M.J."/>
        </authorList>
    </citation>
    <scope>NUCLEOTIDE SEQUENCE [LARGE SCALE GENOMIC DNA]</scope>
    <source>
        <strain evidence="1 2">NYU-BL-A4</strain>
    </source>
</reference>
<dbReference type="STRING" id="1862672.BO225_03820"/>
<protein>
    <submittedName>
        <fullName evidence="1">Uncharacterized protein</fullName>
    </submittedName>
</protein>
<proteinExistence type="predicted"/>
<dbReference type="Proteomes" id="UP000186705">
    <property type="component" value="Unassembled WGS sequence"/>
</dbReference>
<organism evidence="1 2">
    <name type="scientific">Dubosiella newyorkensis</name>
    <dbReference type="NCBI Taxonomy" id="1862672"/>
    <lineage>
        <taxon>Bacteria</taxon>
        <taxon>Bacillati</taxon>
        <taxon>Bacillota</taxon>
        <taxon>Erysipelotrichia</taxon>
        <taxon>Erysipelotrichales</taxon>
        <taxon>Erysipelotrichaceae</taxon>
        <taxon>Dubosiella</taxon>
    </lineage>
</organism>
<dbReference type="AlphaFoldDB" id="A0A1U7NNV8"/>
<keyword evidence="2" id="KW-1185">Reference proteome</keyword>
<evidence type="ECO:0000313" key="2">
    <source>
        <dbReference type="Proteomes" id="UP000186705"/>
    </source>
</evidence>
<evidence type="ECO:0000313" key="1">
    <source>
        <dbReference type="EMBL" id="OLU47035.1"/>
    </source>
</evidence>
<dbReference type="EMBL" id="MPKA01000055">
    <property type="protein sequence ID" value="OLU47035.1"/>
    <property type="molecule type" value="Genomic_DNA"/>
</dbReference>
<dbReference type="RefSeq" id="WP_076340959.1">
    <property type="nucleotide sequence ID" value="NZ_CAJTMI010000014.1"/>
</dbReference>